<reference evidence="2" key="1">
    <citation type="submission" date="2022-11" db="UniProtKB">
        <authorList>
            <consortium name="WormBaseParasite"/>
        </authorList>
    </citation>
    <scope>IDENTIFICATION</scope>
</reference>
<evidence type="ECO:0000313" key="1">
    <source>
        <dbReference type="Proteomes" id="UP000887565"/>
    </source>
</evidence>
<accession>A0A915JBW1</accession>
<sequence>FSEVIAFNSVKFQLPRFLPQYSIVCARAREPFLHFHSYDFKFQTFYPEMCRIVADLSTWMISL</sequence>
<dbReference type="Proteomes" id="UP000887565">
    <property type="component" value="Unplaced"/>
</dbReference>
<proteinExistence type="predicted"/>
<dbReference type="AlphaFoldDB" id="A0A915JBW1"/>
<name>A0A915JBW1_ROMCU</name>
<organism evidence="1 2">
    <name type="scientific">Romanomermis culicivorax</name>
    <name type="common">Nematode worm</name>
    <dbReference type="NCBI Taxonomy" id="13658"/>
    <lineage>
        <taxon>Eukaryota</taxon>
        <taxon>Metazoa</taxon>
        <taxon>Ecdysozoa</taxon>
        <taxon>Nematoda</taxon>
        <taxon>Enoplea</taxon>
        <taxon>Dorylaimia</taxon>
        <taxon>Mermithida</taxon>
        <taxon>Mermithoidea</taxon>
        <taxon>Mermithidae</taxon>
        <taxon>Romanomermis</taxon>
    </lineage>
</organism>
<dbReference type="WBParaSite" id="nRc.2.0.1.t23136-RA">
    <property type="protein sequence ID" value="nRc.2.0.1.t23136-RA"/>
    <property type="gene ID" value="nRc.2.0.1.g23136"/>
</dbReference>
<protein>
    <submittedName>
        <fullName evidence="2">Uncharacterized protein</fullName>
    </submittedName>
</protein>
<evidence type="ECO:0000313" key="2">
    <source>
        <dbReference type="WBParaSite" id="nRc.2.0.1.t23136-RA"/>
    </source>
</evidence>
<keyword evidence="1" id="KW-1185">Reference proteome</keyword>